<proteinExistence type="predicted"/>
<dbReference type="EMBL" id="QTSX02007021">
    <property type="protein sequence ID" value="KAJ9051914.1"/>
    <property type="molecule type" value="Genomic_DNA"/>
</dbReference>
<sequence length="97" mass="10443">MEDLAICHSIRLLPSIVIAKACHTHESNESKAIAVLTNYGCLLPELVGRLSSFPALATWQSFGKDPSPDVQVLLAACFYLCSANWDPLANVNLLTSG</sequence>
<name>A0ACC2RPC4_9FUNG</name>
<protein>
    <submittedName>
        <fullName evidence="1">Uncharacterized protein</fullName>
    </submittedName>
</protein>
<accession>A0ACC2RPC4</accession>
<evidence type="ECO:0000313" key="2">
    <source>
        <dbReference type="Proteomes" id="UP001165960"/>
    </source>
</evidence>
<keyword evidence="2" id="KW-1185">Reference proteome</keyword>
<evidence type="ECO:0000313" key="1">
    <source>
        <dbReference type="EMBL" id="KAJ9051914.1"/>
    </source>
</evidence>
<organism evidence="1 2">
    <name type="scientific">Entomophthora muscae</name>
    <dbReference type="NCBI Taxonomy" id="34485"/>
    <lineage>
        <taxon>Eukaryota</taxon>
        <taxon>Fungi</taxon>
        <taxon>Fungi incertae sedis</taxon>
        <taxon>Zoopagomycota</taxon>
        <taxon>Entomophthoromycotina</taxon>
        <taxon>Entomophthoromycetes</taxon>
        <taxon>Entomophthorales</taxon>
        <taxon>Entomophthoraceae</taxon>
        <taxon>Entomophthora</taxon>
    </lineage>
</organism>
<comment type="caution">
    <text evidence="1">The sequence shown here is derived from an EMBL/GenBank/DDBJ whole genome shotgun (WGS) entry which is preliminary data.</text>
</comment>
<reference evidence="1" key="1">
    <citation type="submission" date="2022-04" db="EMBL/GenBank/DDBJ databases">
        <title>Genome of the entomopathogenic fungus Entomophthora muscae.</title>
        <authorList>
            <person name="Elya C."/>
            <person name="Lovett B.R."/>
            <person name="Lee E."/>
            <person name="Macias A.M."/>
            <person name="Hajek A.E."/>
            <person name="De Bivort B.L."/>
            <person name="Kasson M.T."/>
            <person name="De Fine Licht H.H."/>
            <person name="Stajich J.E."/>
        </authorList>
    </citation>
    <scope>NUCLEOTIDE SEQUENCE</scope>
    <source>
        <strain evidence="1">Berkeley</strain>
    </source>
</reference>
<dbReference type="Proteomes" id="UP001165960">
    <property type="component" value="Unassembled WGS sequence"/>
</dbReference>
<gene>
    <name evidence="1" type="ORF">DSO57_1039310</name>
</gene>